<keyword evidence="4" id="KW-0472">Membrane</keyword>
<dbReference type="InterPro" id="IPR003760">
    <property type="entry name" value="PnrA-like"/>
</dbReference>
<dbReference type="PANTHER" id="PTHR34296:SF2">
    <property type="entry name" value="ABC TRANSPORTER GUANOSINE-BINDING PROTEIN NUPN"/>
    <property type="match status" value="1"/>
</dbReference>
<sequence length="329" mass="34644">MTKPRFILTLIFGLMLTVVSQSAAHADPHPHIGVAYDIGGLGDHSLNDAVSAGFLSAKKRIDFTLESTVTIGSESDRQARIVSLVKKNCDLVLVVGSQYASALKSVAAQFPDRKFAIINDGSVGLRNVSSLVFAENQGGYLAGATAALISKSAKIGIITSIAQSKDFDNGFAMGAKAVNKNITINSKYANDSVASVAKQMITDGVDVIFTTTTGSDVDLLNVVASANKSGKLINLIGLEPEQYATLSATTKKYLVASVVKRLDVAVVDLVSELSVGNTLSDILNPENGVSGRSYGIFDKGIEISLWSSDVAKMKKQINLLAKKAAKLST</sequence>
<proteinExistence type="predicted"/>
<dbReference type="EMBL" id="CAEZXT010000057">
    <property type="protein sequence ID" value="CAB4702297.1"/>
    <property type="molecule type" value="Genomic_DNA"/>
</dbReference>
<dbReference type="EMBL" id="CAFBQZ010000001">
    <property type="protein sequence ID" value="CAB5069540.1"/>
    <property type="molecule type" value="Genomic_DNA"/>
</dbReference>
<feature type="domain" description="ABC transporter substrate-binding protein PnrA-like" evidence="6">
    <location>
        <begin position="37"/>
        <end position="320"/>
    </location>
</feature>
<dbReference type="Gene3D" id="3.40.50.2300">
    <property type="match status" value="2"/>
</dbReference>
<evidence type="ECO:0000313" key="7">
    <source>
        <dbReference type="EMBL" id="CAB4702297.1"/>
    </source>
</evidence>
<dbReference type="CDD" id="cd06354">
    <property type="entry name" value="PBP1_PrnA-like"/>
    <property type="match status" value="1"/>
</dbReference>
<organism evidence="7">
    <name type="scientific">freshwater metagenome</name>
    <dbReference type="NCBI Taxonomy" id="449393"/>
    <lineage>
        <taxon>unclassified sequences</taxon>
        <taxon>metagenomes</taxon>
        <taxon>ecological metagenomes</taxon>
    </lineage>
</organism>
<keyword evidence="3" id="KW-0732">Signal</keyword>
<dbReference type="Pfam" id="PF02608">
    <property type="entry name" value="Bmp"/>
    <property type="match status" value="1"/>
</dbReference>
<accession>A0A6J6PU31</accession>
<dbReference type="AlphaFoldDB" id="A0A6J6PU31"/>
<keyword evidence="5" id="KW-0449">Lipoprotein</keyword>
<evidence type="ECO:0000256" key="3">
    <source>
        <dbReference type="ARBA" id="ARBA00022729"/>
    </source>
</evidence>
<evidence type="ECO:0000313" key="9">
    <source>
        <dbReference type="EMBL" id="CAB5069540.1"/>
    </source>
</evidence>
<gene>
    <name evidence="7" type="ORF">UFOPK2589_00899</name>
    <name evidence="8" type="ORF">UFOPK3287_00132</name>
    <name evidence="9" type="ORF">UFOPK4372_00011</name>
</gene>
<evidence type="ECO:0000256" key="2">
    <source>
        <dbReference type="ARBA" id="ARBA00022475"/>
    </source>
</evidence>
<protein>
    <submittedName>
        <fullName evidence="7">Unannotated protein</fullName>
    </submittedName>
</protein>
<reference evidence="7" key="1">
    <citation type="submission" date="2020-05" db="EMBL/GenBank/DDBJ databases">
        <authorList>
            <person name="Chiriac C."/>
            <person name="Salcher M."/>
            <person name="Ghai R."/>
            <person name="Kavagutti S V."/>
        </authorList>
    </citation>
    <scope>NUCLEOTIDE SEQUENCE</scope>
</reference>
<evidence type="ECO:0000256" key="4">
    <source>
        <dbReference type="ARBA" id="ARBA00023136"/>
    </source>
</evidence>
<dbReference type="EMBL" id="CAFBJH010000004">
    <property type="protein sequence ID" value="CAB4847454.1"/>
    <property type="molecule type" value="Genomic_DNA"/>
</dbReference>
<evidence type="ECO:0000256" key="1">
    <source>
        <dbReference type="ARBA" id="ARBA00004236"/>
    </source>
</evidence>
<evidence type="ECO:0000256" key="5">
    <source>
        <dbReference type="ARBA" id="ARBA00023288"/>
    </source>
</evidence>
<dbReference type="GO" id="GO:0005886">
    <property type="term" value="C:plasma membrane"/>
    <property type="evidence" value="ECO:0007669"/>
    <property type="project" value="UniProtKB-SubCell"/>
</dbReference>
<evidence type="ECO:0000259" key="6">
    <source>
        <dbReference type="Pfam" id="PF02608"/>
    </source>
</evidence>
<dbReference type="InterPro" id="IPR050957">
    <property type="entry name" value="BMP_lipoprotein"/>
</dbReference>
<dbReference type="PANTHER" id="PTHR34296">
    <property type="entry name" value="TRANSCRIPTIONAL ACTIVATOR PROTEIN MED"/>
    <property type="match status" value="1"/>
</dbReference>
<evidence type="ECO:0000313" key="8">
    <source>
        <dbReference type="EMBL" id="CAB4847454.1"/>
    </source>
</evidence>
<name>A0A6J6PU31_9ZZZZ</name>
<comment type="subcellular location">
    <subcellularLocation>
        <location evidence="1">Cell membrane</location>
    </subcellularLocation>
</comment>
<keyword evidence="2" id="KW-1003">Cell membrane</keyword>